<dbReference type="InterPro" id="IPR003891">
    <property type="entry name" value="Initiation_fac_eIF4g_MI"/>
</dbReference>
<accession>A0AA85JRA7</accession>
<evidence type="ECO:0000259" key="1">
    <source>
        <dbReference type="PROSITE" id="PS51366"/>
    </source>
</evidence>
<organism evidence="2 3">
    <name type="scientific">Trichobilharzia regenti</name>
    <name type="common">Nasal bird schistosome</name>
    <dbReference type="NCBI Taxonomy" id="157069"/>
    <lineage>
        <taxon>Eukaryota</taxon>
        <taxon>Metazoa</taxon>
        <taxon>Spiralia</taxon>
        <taxon>Lophotrochozoa</taxon>
        <taxon>Platyhelminthes</taxon>
        <taxon>Trematoda</taxon>
        <taxon>Digenea</taxon>
        <taxon>Strigeidida</taxon>
        <taxon>Schistosomatoidea</taxon>
        <taxon>Schistosomatidae</taxon>
        <taxon>Trichobilharzia</taxon>
    </lineage>
</organism>
<proteinExistence type="predicted"/>
<feature type="domain" description="MI" evidence="1">
    <location>
        <begin position="1"/>
        <end position="106"/>
    </location>
</feature>
<dbReference type="InterPro" id="IPR016024">
    <property type="entry name" value="ARM-type_fold"/>
</dbReference>
<evidence type="ECO:0000313" key="2">
    <source>
        <dbReference type="Proteomes" id="UP000050795"/>
    </source>
</evidence>
<keyword evidence="2" id="KW-1185">Reference proteome</keyword>
<dbReference type="PROSITE" id="PS51366">
    <property type="entry name" value="MI"/>
    <property type="match status" value="1"/>
</dbReference>
<dbReference type="Proteomes" id="UP000050795">
    <property type="component" value="Unassembled WGS sequence"/>
</dbReference>
<evidence type="ECO:0000313" key="3">
    <source>
        <dbReference type="WBParaSite" id="TREG1_52080.1"/>
    </source>
</evidence>
<dbReference type="Gene3D" id="1.25.40.180">
    <property type="match status" value="1"/>
</dbReference>
<sequence length="106" mass="11871">MKSFISLDGIDEAPTALLEIVTLQIHHVSIFQKIMMAIEIGVQLAREHIMSLLSELCSSVVLTIDQLTLGIRNVCAELPDFQLNVPVAYILTESIMNKVFKEGFWP</sequence>
<dbReference type="SUPFAM" id="SSF48371">
    <property type="entry name" value="ARM repeat"/>
    <property type="match status" value="1"/>
</dbReference>
<reference evidence="2" key="1">
    <citation type="submission" date="2022-06" db="EMBL/GenBank/DDBJ databases">
        <authorList>
            <person name="Berger JAMES D."/>
            <person name="Berger JAMES D."/>
        </authorList>
    </citation>
    <scope>NUCLEOTIDE SEQUENCE [LARGE SCALE GENOMIC DNA]</scope>
</reference>
<dbReference type="AlphaFoldDB" id="A0AA85JRA7"/>
<protein>
    <recommendedName>
        <fullName evidence="1">MI domain-containing protein</fullName>
    </recommendedName>
</protein>
<dbReference type="WBParaSite" id="TREG1_52080.1">
    <property type="protein sequence ID" value="TREG1_52080.1"/>
    <property type="gene ID" value="TREG1_52080"/>
</dbReference>
<reference evidence="3" key="2">
    <citation type="submission" date="2023-11" db="UniProtKB">
        <authorList>
            <consortium name="WormBaseParasite"/>
        </authorList>
    </citation>
    <scope>IDENTIFICATION</scope>
</reference>
<dbReference type="Pfam" id="PF02847">
    <property type="entry name" value="MA3"/>
    <property type="match status" value="1"/>
</dbReference>
<name>A0AA85JRA7_TRIRE</name>